<keyword evidence="1" id="KW-0472">Membrane</keyword>
<feature type="transmembrane region" description="Helical" evidence="1">
    <location>
        <begin position="62"/>
        <end position="82"/>
    </location>
</feature>
<dbReference type="AlphaFoldDB" id="A0A5A7S260"/>
<reference evidence="2 3" key="1">
    <citation type="submission" date="2019-07" db="EMBL/GenBank/DDBJ databases">
        <title>Rhodococcus cavernicolus sp. nov., isolated from a cave.</title>
        <authorList>
            <person name="Lee S.D."/>
        </authorList>
    </citation>
    <scope>NUCLEOTIDE SEQUENCE [LARGE SCALE GENOMIC DNA]</scope>
    <source>
        <strain evidence="2 3">C1-24</strain>
    </source>
</reference>
<dbReference type="EMBL" id="VLNY01000020">
    <property type="protein sequence ID" value="KAA0017979.1"/>
    <property type="molecule type" value="Genomic_DNA"/>
</dbReference>
<keyword evidence="1" id="KW-1133">Transmembrane helix</keyword>
<keyword evidence="3" id="KW-1185">Reference proteome</keyword>
<dbReference type="Pfam" id="PF19545">
    <property type="entry name" value="DUF6069"/>
    <property type="match status" value="1"/>
</dbReference>
<evidence type="ECO:0000313" key="2">
    <source>
        <dbReference type="EMBL" id="KAA0017979.1"/>
    </source>
</evidence>
<comment type="caution">
    <text evidence="2">The sequence shown here is derived from an EMBL/GenBank/DDBJ whole genome shotgun (WGS) entry which is preliminary data.</text>
</comment>
<feature type="transmembrane region" description="Helical" evidence="1">
    <location>
        <begin position="121"/>
        <end position="139"/>
    </location>
</feature>
<evidence type="ECO:0000256" key="1">
    <source>
        <dbReference type="SAM" id="Phobius"/>
    </source>
</evidence>
<dbReference type="RefSeq" id="WP_149432929.1">
    <property type="nucleotide sequence ID" value="NZ_VLNY01000020.1"/>
</dbReference>
<feature type="transmembrane region" description="Helical" evidence="1">
    <location>
        <begin position="89"/>
        <end position="109"/>
    </location>
</feature>
<dbReference type="Proteomes" id="UP000322244">
    <property type="component" value="Unassembled WGS sequence"/>
</dbReference>
<keyword evidence="1" id="KW-0812">Transmembrane</keyword>
<organism evidence="2 3">
    <name type="scientific">Antrihabitans cavernicola</name>
    <dbReference type="NCBI Taxonomy" id="2495913"/>
    <lineage>
        <taxon>Bacteria</taxon>
        <taxon>Bacillati</taxon>
        <taxon>Actinomycetota</taxon>
        <taxon>Actinomycetes</taxon>
        <taxon>Mycobacteriales</taxon>
        <taxon>Nocardiaceae</taxon>
        <taxon>Antrihabitans</taxon>
    </lineage>
</organism>
<accession>A0A5A7S260</accession>
<dbReference type="OrthoDB" id="4550988at2"/>
<feature type="transmembrane region" description="Helical" evidence="1">
    <location>
        <begin position="21"/>
        <end position="42"/>
    </location>
</feature>
<evidence type="ECO:0000313" key="3">
    <source>
        <dbReference type="Proteomes" id="UP000322244"/>
    </source>
</evidence>
<gene>
    <name evidence="2" type="ORF">FOY51_24655</name>
</gene>
<sequence>MTTAAAATSRFNNIEVTRVRAVIGTALVAVVVNLAIWLIGLAAGGDFMVTDDVKGPISAAPVGVIVMTVIPIVVGMTAAALLSLRWGSIIRVAQVIGAILPIATIAMTIGSDFDGVSTVSLSLMHIVVAATVVLGLQAIRNKTA</sequence>
<protein>
    <submittedName>
        <fullName evidence="2">Uncharacterized protein</fullName>
    </submittedName>
</protein>
<dbReference type="InterPro" id="IPR045713">
    <property type="entry name" value="DUF6069"/>
</dbReference>
<proteinExistence type="predicted"/>
<name>A0A5A7S260_9NOCA</name>